<name>A0A9P0EYI0_BEMTA</name>
<proteinExistence type="predicted"/>
<dbReference type="InterPro" id="IPR012337">
    <property type="entry name" value="RNaseH-like_sf"/>
</dbReference>
<accession>A0A9P0EYI0</accession>
<sequence length="104" mass="11639">MLELIEANVEGLLGQEWYQLEGSVEILRPFDEATTQLSSETLPALSILIPVLKGLNHGLEKIISKKKTGANFARQVVKTLKARFPDFSDDCIDNCCLTHNIRLQ</sequence>
<dbReference type="EMBL" id="OU963863">
    <property type="protein sequence ID" value="CAH0384363.1"/>
    <property type="molecule type" value="Genomic_DNA"/>
</dbReference>
<evidence type="ECO:0000313" key="2">
    <source>
        <dbReference type="Proteomes" id="UP001152759"/>
    </source>
</evidence>
<keyword evidence="2" id="KW-1185">Reference proteome</keyword>
<evidence type="ECO:0000313" key="1">
    <source>
        <dbReference type="EMBL" id="CAH0384363.1"/>
    </source>
</evidence>
<dbReference type="AlphaFoldDB" id="A0A9P0EYI0"/>
<dbReference type="SUPFAM" id="SSF53098">
    <property type="entry name" value="Ribonuclease H-like"/>
    <property type="match status" value="1"/>
</dbReference>
<gene>
    <name evidence="1" type="ORF">BEMITA_LOCUS3693</name>
</gene>
<reference evidence="1" key="1">
    <citation type="submission" date="2021-12" db="EMBL/GenBank/DDBJ databases">
        <authorList>
            <person name="King R."/>
        </authorList>
    </citation>
    <scope>NUCLEOTIDE SEQUENCE</scope>
</reference>
<organism evidence="1 2">
    <name type="scientific">Bemisia tabaci</name>
    <name type="common">Sweetpotato whitefly</name>
    <name type="synonym">Aleurodes tabaci</name>
    <dbReference type="NCBI Taxonomy" id="7038"/>
    <lineage>
        <taxon>Eukaryota</taxon>
        <taxon>Metazoa</taxon>
        <taxon>Ecdysozoa</taxon>
        <taxon>Arthropoda</taxon>
        <taxon>Hexapoda</taxon>
        <taxon>Insecta</taxon>
        <taxon>Pterygota</taxon>
        <taxon>Neoptera</taxon>
        <taxon>Paraneoptera</taxon>
        <taxon>Hemiptera</taxon>
        <taxon>Sternorrhyncha</taxon>
        <taxon>Aleyrodoidea</taxon>
        <taxon>Aleyrodidae</taxon>
        <taxon>Aleyrodinae</taxon>
        <taxon>Bemisia</taxon>
    </lineage>
</organism>
<protein>
    <submittedName>
        <fullName evidence="1">Uncharacterized protein</fullName>
    </submittedName>
</protein>
<dbReference type="Proteomes" id="UP001152759">
    <property type="component" value="Chromosome 2"/>
</dbReference>